<dbReference type="SMART" id="SM00710">
    <property type="entry name" value="PbH1"/>
    <property type="match status" value="2"/>
</dbReference>
<accession>A0A9W9YWG7</accession>
<dbReference type="PRINTS" id="PR00258">
    <property type="entry name" value="SPERACTRCPTR"/>
</dbReference>
<dbReference type="InterPro" id="IPR053243">
    <property type="entry name" value="SJ_maturation_regulator"/>
</dbReference>
<keyword evidence="4" id="KW-0325">Glycoprotein</keyword>
<evidence type="ECO:0000256" key="5">
    <source>
        <dbReference type="PROSITE-ProRule" id="PRU00196"/>
    </source>
</evidence>
<dbReference type="Gene3D" id="2.160.20.10">
    <property type="entry name" value="Single-stranded right-handed beta-helix, Pectin lyase-like"/>
    <property type="match status" value="1"/>
</dbReference>
<dbReference type="AlphaFoldDB" id="A0A9W9YWG7"/>
<dbReference type="Gene3D" id="3.10.250.10">
    <property type="entry name" value="SRCR-like domain"/>
    <property type="match status" value="1"/>
</dbReference>
<evidence type="ECO:0000256" key="4">
    <source>
        <dbReference type="ARBA" id="ARBA00023180"/>
    </source>
</evidence>
<dbReference type="InterPro" id="IPR036772">
    <property type="entry name" value="SRCR-like_dom_sf"/>
</dbReference>
<evidence type="ECO:0000256" key="6">
    <source>
        <dbReference type="SAM" id="SignalP"/>
    </source>
</evidence>
<dbReference type="Proteomes" id="UP001163046">
    <property type="component" value="Unassembled WGS sequence"/>
</dbReference>
<dbReference type="SUPFAM" id="SSF56487">
    <property type="entry name" value="SRCR-like"/>
    <property type="match status" value="1"/>
</dbReference>
<feature type="disulfide bond" evidence="5">
    <location>
        <begin position="183"/>
        <end position="193"/>
    </location>
</feature>
<dbReference type="InterPro" id="IPR001190">
    <property type="entry name" value="SRCR"/>
</dbReference>
<evidence type="ECO:0000313" key="8">
    <source>
        <dbReference type="EMBL" id="KAJ7370757.1"/>
    </source>
</evidence>
<comment type="caution">
    <text evidence="5">Lacks conserved residue(s) required for the propagation of feature annotation.</text>
</comment>
<evidence type="ECO:0000313" key="9">
    <source>
        <dbReference type="Proteomes" id="UP001163046"/>
    </source>
</evidence>
<organism evidence="8 9">
    <name type="scientific">Desmophyllum pertusum</name>
    <dbReference type="NCBI Taxonomy" id="174260"/>
    <lineage>
        <taxon>Eukaryota</taxon>
        <taxon>Metazoa</taxon>
        <taxon>Cnidaria</taxon>
        <taxon>Anthozoa</taxon>
        <taxon>Hexacorallia</taxon>
        <taxon>Scleractinia</taxon>
        <taxon>Caryophylliina</taxon>
        <taxon>Caryophylliidae</taxon>
        <taxon>Desmophyllum</taxon>
    </lineage>
</organism>
<evidence type="ECO:0000259" key="7">
    <source>
        <dbReference type="PROSITE" id="PS50287"/>
    </source>
</evidence>
<dbReference type="GO" id="GO:0045217">
    <property type="term" value="P:cell-cell junction maintenance"/>
    <property type="evidence" value="ECO:0007669"/>
    <property type="project" value="TreeGrafter"/>
</dbReference>
<dbReference type="InterPro" id="IPR011050">
    <property type="entry name" value="Pectin_lyase_fold/virulence"/>
</dbReference>
<dbReference type="GO" id="GO:0016020">
    <property type="term" value="C:membrane"/>
    <property type="evidence" value="ECO:0007669"/>
    <property type="project" value="InterPro"/>
</dbReference>
<evidence type="ECO:0000256" key="2">
    <source>
        <dbReference type="ARBA" id="ARBA00022737"/>
    </source>
</evidence>
<dbReference type="Pfam" id="PF00530">
    <property type="entry name" value="SRCR"/>
    <property type="match status" value="1"/>
</dbReference>
<protein>
    <recommendedName>
        <fullName evidence="7">SRCR domain-containing protein</fullName>
    </recommendedName>
</protein>
<dbReference type="PANTHER" id="PTHR47653:SF1">
    <property type="entry name" value="DELETED IN MALIGNANT BRAIN TUMORS 1 PROTEIN"/>
    <property type="match status" value="1"/>
</dbReference>
<proteinExistence type="predicted"/>
<keyword evidence="9" id="KW-1185">Reference proteome</keyword>
<comment type="caution">
    <text evidence="8">The sequence shown here is derived from an EMBL/GenBank/DDBJ whole genome shotgun (WGS) entry which is preliminary data.</text>
</comment>
<gene>
    <name evidence="8" type="ORF">OS493_030188</name>
</gene>
<dbReference type="PANTHER" id="PTHR47653">
    <property type="entry name" value="PROTEIN BARK BEETLE"/>
    <property type="match status" value="1"/>
</dbReference>
<keyword evidence="1 6" id="KW-0732">Signal</keyword>
<keyword evidence="2" id="KW-0677">Repeat</keyword>
<evidence type="ECO:0000256" key="3">
    <source>
        <dbReference type="ARBA" id="ARBA00023157"/>
    </source>
</evidence>
<dbReference type="FunFam" id="3.10.250.10:FF:000005">
    <property type="entry name" value="Neurotrypsin isoform A"/>
    <property type="match status" value="1"/>
</dbReference>
<feature type="domain" description="SRCR" evidence="7">
    <location>
        <begin position="117"/>
        <end position="214"/>
    </location>
</feature>
<feature type="signal peptide" evidence="6">
    <location>
        <begin position="1"/>
        <end position="26"/>
    </location>
</feature>
<dbReference type="InterPro" id="IPR006626">
    <property type="entry name" value="PbH1"/>
</dbReference>
<name>A0A9W9YWG7_9CNID</name>
<dbReference type="SMART" id="SM00202">
    <property type="entry name" value="SR"/>
    <property type="match status" value="1"/>
</dbReference>
<evidence type="ECO:0000256" key="1">
    <source>
        <dbReference type="ARBA" id="ARBA00022729"/>
    </source>
</evidence>
<dbReference type="SUPFAM" id="SSF51126">
    <property type="entry name" value="Pectin lyase-like"/>
    <property type="match status" value="1"/>
</dbReference>
<sequence>MENYSPGIRRIIYLLSLLIIRRVTSASLGGDITADTTLTLNGSAYVVSQDVVVAENATLTIEPGVNMHFKAGVLLQVKGSLQAKGTSRDRIVFSKVPTNTSANVDDLNVTEPYNDGMRLSDGKNYRVGRLEIFLNGQWGTVCRDRFDIKDAQVACRQLGFLGAKRFYTHGKGTGPTWLDEVDCKGIEESLLNCKHPGIGVENCAHWGDIGIECHTLHRKVFWRGIDFSSSKKPSSLQYVDVSQAYEAIKGSEYLPDLDHVTVKSCVYGVKSDNMSSPLTISDSSIRDNRDAGIQIKGSSKAITIENTVVDNTTDGDGLSYSEIAPDPVDFCSADVNVITFPITFQAFGKAWTNVDCAKVTE</sequence>
<dbReference type="InterPro" id="IPR012334">
    <property type="entry name" value="Pectin_lyas_fold"/>
</dbReference>
<dbReference type="OrthoDB" id="5977786at2759"/>
<feature type="chain" id="PRO_5040746461" description="SRCR domain-containing protein" evidence="6">
    <location>
        <begin position="27"/>
        <end position="361"/>
    </location>
</feature>
<reference evidence="8" key="1">
    <citation type="submission" date="2023-01" db="EMBL/GenBank/DDBJ databases">
        <title>Genome assembly of the deep-sea coral Lophelia pertusa.</title>
        <authorList>
            <person name="Herrera S."/>
            <person name="Cordes E."/>
        </authorList>
    </citation>
    <scope>NUCLEOTIDE SEQUENCE</scope>
    <source>
        <strain evidence="8">USNM1676648</strain>
        <tissue evidence="8">Polyp</tissue>
    </source>
</reference>
<dbReference type="PROSITE" id="PS00420">
    <property type="entry name" value="SRCR_1"/>
    <property type="match status" value="1"/>
</dbReference>
<keyword evidence="3 5" id="KW-1015">Disulfide bond</keyword>
<dbReference type="PROSITE" id="PS50287">
    <property type="entry name" value="SRCR_2"/>
    <property type="match status" value="1"/>
</dbReference>
<dbReference type="EMBL" id="MU826857">
    <property type="protein sequence ID" value="KAJ7370757.1"/>
    <property type="molecule type" value="Genomic_DNA"/>
</dbReference>